<feature type="region of interest" description="Disordered" evidence="1">
    <location>
        <begin position="1070"/>
        <end position="1091"/>
    </location>
</feature>
<feature type="compositionally biased region" description="Low complexity" evidence="1">
    <location>
        <begin position="995"/>
        <end position="1018"/>
    </location>
</feature>
<feature type="region of interest" description="Disordered" evidence="1">
    <location>
        <begin position="893"/>
        <end position="1035"/>
    </location>
</feature>
<evidence type="ECO:0000313" key="2">
    <source>
        <dbReference type="EMBL" id="VVT58172.1"/>
    </source>
</evidence>
<feature type="compositionally biased region" description="Polar residues" evidence="1">
    <location>
        <begin position="232"/>
        <end position="243"/>
    </location>
</feature>
<feature type="compositionally biased region" description="Basic residues" evidence="1">
    <location>
        <begin position="810"/>
        <end position="822"/>
    </location>
</feature>
<gene>
    <name evidence="2" type="ORF">SAPINGB_P006073</name>
</gene>
<feature type="region of interest" description="Disordered" evidence="1">
    <location>
        <begin position="69"/>
        <end position="92"/>
    </location>
</feature>
<feature type="compositionally biased region" description="Low complexity" evidence="1">
    <location>
        <begin position="344"/>
        <end position="362"/>
    </location>
</feature>
<feature type="region of interest" description="Disordered" evidence="1">
    <location>
        <begin position="389"/>
        <end position="445"/>
    </location>
</feature>
<feature type="compositionally biased region" description="Low complexity" evidence="1">
    <location>
        <begin position="823"/>
        <end position="864"/>
    </location>
</feature>
<feature type="compositionally biased region" description="Low complexity" evidence="1">
    <location>
        <begin position="1400"/>
        <end position="1418"/>
    </location>
</feature>
<feature type="compositionally biased region" description="Low complexity" evidence="1">
    <location>
        <begin position="416"/>
        <end position="441"/>
    </location>
</feature>
<feature type="compositionally biased region" description="Low complexity" evidence="1">
    <location>
        <begin position="1426"/>
        <end position="1440"/>
    </location>
</feature>
<keyword evidence="3" id="KW-1185">Reference proteome</keyword>
<feature type="compositionally biased region" description="Low complexity" evidence="1">
    <location>
        <begin position="972"/>
        <end position="984"/>
    </location>
</feature>
<feature type="compositionally biased region" description="Low complexity" evidence="1">
    <location>
        <begin position="722"/>
        <end position="734"/>
    </location>
</feature>
<dbReference type="GeneID" id="43584887"/>
<feature type="compositionally biased region" description="Low complexity" evidence="1">
    <location>
        <begin position="1070"/>
        <end position="1079"/>
    </location>
</feature>
<feature type="region of interest" description="Disordered" evidence="1">
    <location>
        <begin position="1204"/>
        <end position="1270"/>
    </location>
</feature>
<feature type="compositionally biased region" description="Low complexity" evidence="1">
    <location>
        <begin position="1205"/>
        <end position="1269"/>
    </location>
</feature>
<feature type="compositionally biased region" description="Basic residues" evidence="1">
    <location>
        <begin position="772"/>
        <end position="783"/>
    </location>
</feature>
<feature type="compositionally biased region" description="Polar residues" evidence="1">
    <location>
        <begin position="985"/>
        <end position="994"/>
    </location>
</feature>
<feature type="compositionally biased region" description="Low complexity" evidence="1">
    <location>
        <begin position="592"/>
        <end position="602"/>
    </location>
</feature>
<reference evidence="2 3" key="1">
    <citation type="submission" date="2019-09" db="EMBL/GenBank/DDBJ databases">
        <authorList>
            <person name="Brejova B."/>
        </authorList>
    </citation>
    <scope>NUCLEOTIDE SEQUENCE [LARGE SCALE GENOMIC DNA]</scope>
</reference>
<feature type="compositionally biased region" description="Low complexity" evidence="1">
    <location>
        <begin position="315"/>
        <end position="331"/>
    </location>
</feature>
<feature type="compositionally biased region" description="Polar residues" evidence="1">
    <location>
        <begin position="935"/>
        <end position="947"/>
    </location>
</feature>
<protein>
    <submittedName>
        <fullName evidence="2">Uncharacterized protein</fullName>
    </submittedName>
</protein>
<feature type="region of interest" description="Disordered" evidence="1">
    <location>
        <begin position="1354"/>
        <end position="1450"/>
    </location>
</feature>
<feature type="compositionally biased region" description="Low complexity" evidence="1">
    <location>
        <begin position="1380"/>
        <end position="1389"/>
    </location>
</feature>
<feature type="region of interest" description="Disordered" evidence="1">
    <location>
        <begin position="344"/>
        <end position="363"/>
    </location>
</feature>
<feature type="region of interest" description="Disordered" evidence="1">
    <location>
        <begin position="227"/>
        <end position="258"/>
    </location>
</feature>
<organism evidence="2 3">
    <name type="scientific">Magnusiomyces paraingens</name>
    <dbReference type="NCBI Taxonomy" id="2606893"/>
    <lineage>
        <taxon>Eukaryota</taxon>
        <taxon>Fungi</taxon>
        <taxon>Dikarya</taxon>
        <taxon>Ascomycota</taxon>
        <taxon>Saccharomycotina</taxon>
        <taxon>Dipodascomycetes</taxon>
        <taxon>Dipodascales</taxon>
        <taxon>Dipodascaceae</taxon>
        <taxon>Magnusiomyces</taxon>
    </lineage>
</organism>
<dbReference type="EMBL" id="CABVLU010000005">
    <property type="protein sequence ID" value="VVT58172.1"/>
    <property type="molecule type" value="Genomic_DNA"/>
</dbReference>
<sequence length="1536" mass="160683">MPDDEGDSSFSDSSTARLADLSFSSTEPLLGSISNIEDDTTHSHYTNSDSLTRELLGLDLNTNFSIDSRIDSNPLPSQQNPGTVTPPLNSSRNPRFSILPNNPFTVITNPDSHGVISGTPNEIRRTVLAEFDNDLRDLFALETSPYYSSDCDSPDRTPIARVGTNSSHLSILTSASNGSGNITVSASSRRLADLSAAPSSTPTPSFAPALSLVPPLAQSLGPSFGPVPASAPASTQSFPSSVHSSTTKKRTRRSSTFSNLNFSFMQPQAARHSIQGNQNHANTMASSSNNSTTGQQKLAAGVLASAFEGNNSKPSSSSSSSSSFSSSLSSSSSSVSATSSSTVSLFSRQHHNQQQQLPQQRPKTLNYSRSFSHLYATAAMTTSIPVPTAVSSDRPLTHPAPRSLRKNASIPNMRLSSPGSSPVSSISSRPPSPKKYQQSKPAAAVNQVPYTKRRPTPLNLDALSFVEDSFGLSRSATNSKTAFSDSLTPVGPAIATSGSDDEPPFFSAAAVTVASSGAPYAKPYPSAGIPTSVTSVSGGHLASTTSGFNTHHHHNHFTNQQQHHYTHINNYMSTLSPVPLGPVMAASSARIESPSPTLSSSDESFHEAIQSPSMLEHPTFSANASAPIQGQTTTPAPRKLPKSASYLDLKASKSSLSPTGNSFRSLASASTSAFVPAETIRHHPHGPSHGISPSRSIPVGLLAPTITGVSVVSSVSTVSTVSSTASSASSSSSSDARTLHTKRSSLQLFTDRIKDRSSDDTDSQSLETSNNPRHRLSLRKRNSKSFQTSPPTPALQPVSLKQTIKESSRFFHRKTERTKSSKPKSASSSPNESSTDNPLLESTESSRRLSTASSSPTTSYTTTTLEKRPSLSHMSSNFSSKIRSSRLSSISLFSSEKEGGPSGMGSGSSNAGQSGGGSTGSSITPPRRHRHKKSQSTSSPNWFSQALPTSSPSTTSLTPIRTSPSTHDLSLLRRASSASSSSASITSLGAANPNNSSVTLGGTGSSVTHSSTNSGSLSARQQHTQLSSRAHPTPTWEFVRVPENAGLDMPDFDNTFLSFLPSSPFSATFSGSISETSTRTPPPPFSSSSSFSENKTLAAPIWFLRQVVSSNSQPVGLSLSAHLFLPRSMWSSLDASIGARLLDSRIECLHEATRIGTLLFGDDSSPAVAASSETLSRQTLQLSALEQEFHVAFIEPLSSVLQHDITTAPSTPGPSPISSSSSSSTSSASSSVSITSSASSATSLQTSPPKQTYLSLSRRNSASTNTSTSPYAPHIYAHSLGFGLGHHGYTGNSATSAYNALYSDKLAALGANKSTATVGAGTSAVSPTPQSGAHVRALSPSSTSFLRHSSVTTLLAGPDSPAEPAPSKIPVGSAHKKHSQGSGSNGSVGTTNRLRKRGPGSSSSNIGNVISSSVSSNNLASMPMKTTLSSGSTSPTSSSKSSEKIVTPTPSTTTTLQSYIAAITDLIAILEPLASSSSSSDDFSEHQSLDPNADKHAQGVHAFCVFVAKVVCRLILKDVQSLVDLHQSQIRDWILS</sequence>
<feature type="compositionally biased region" description="Low complexity" evidence="1">
    <location>
        <begin position="948"/>
        <end position="966"/>
    </location>
</feature>
<name>A0A5E8C4A1_9ASCO</name>
<proteinExistence type="predicted"/>
<feature type="region of interest" description="Disordered" evidence="1">
    <location>
        <begin position="586"/>
        <end position="607"/>
    </location>
</feature>
<dbReference type="Proteomes" id="UP000398389">
    <property type="component" value="Unassembled WGS sequence"/>
</dbReference>
<feature type="compositionally biased region" description="Polar residues" evidence="1">
    <location>
        <begin position="74"/>
        <end position="92"/>
    </location>
</feature>
<feature type="compositionally biased region" description="Polar residues" evidence="1">
    <location>
        <begin position="1019"/>
        <end position="1030"/>
    </location>
</feature>
<evidence type="ECO:0000256" key="1">
    <source>
        <dbReference type="SAM" id="MobiDB-lite"/>
    </source>
</evidence>
<feature type="region of interest" description="Disordered" evidence="1">
    <location>
        <begin position="310"/>
        <end position="331"/>
    </location>
</feature>
<feature type="region of interest" description="Disordered" evidence="1">
    <location>
        <begin position="722"/>
        <end position="881"/>
    </location>
</feature>
<dbReference type="RefSeq" id="XP_031856678.1">
    <property type="nucleotide sequence ID" value="XM_032000787.1"/>
</dbReference>
<evidence type="ECO:0000313" key="3">
    <source>
        <dbReference type="Proteomes" id="UP000398389"/>
    </source>
</evidence>
<accession>A0A5E8C4A1</accession>